<dbReference type="EMBL" id="BAABKX010000012">
    <property type="protein sequence ID" value="GAA5052383.1"/>
    <property type="molecule type" value="Genomic_DNA"/>
</dbReference>
<gene>
    <name evidence="1" type="ORF">GCM10025751_28510</name>
</gene>
<reference evidence="1 2" key="1">
    <citation type="journal article" date="2019" name="Int. J. Syst. Evol. Microbiol.">
        <title>The Global Catalogue of Microorganisms (GCM) 10K type strain sequencing project: providing services to taxonomists for standard genome sequencing and annotation.</title>
        <authorList>
            <consortium name="The Broad Institute Genomics Platform"/>
            <consortium name="The Broad Institute Genome Sequencing Center for Infectious Disease"/>
            <person name="Wu L."/>
            <person name="Ma J."/>
        </authorList>
    </citation>
    <scope>NUCLEOTIDE SEQUENCE [LARGE SCALE GENOMIC DNA]</scope>
    <source>
        <strain evidence="1 2">JCM 17504</strain>
    </source>
</reference>
<evidence type="ECO:0000313" key="1">
    <source>
        <dbReference type="EMBL" id="GAA5052383.1"/>
    </source>
</evidence>
<keyword evidence="2" id="KW-1185">Reference proteome</keyword>
<organism evidence="1 2">
    <name type="scientific">Haladaptatus pallidirubidus</name>
    <dbReference type="NCBI Taxonomy" id="1008152"/>
    <lineage>
        <taxon>Archaea</taxon>
        <taxon>Methanobacteriati</taxon>
        <taxon>Methanobacteriota</taxon>
        <taxon>Stenosarchaea group</taxon>
        <taxon>Halobacteria</taxon>
        <taxon>Halobacteriales</taxon>
        <taxon>Haladaptataceae</taxon>
        <taxon>Haladaptatus</taxon>
    </lineage>
</organism>
<evidence type="ECO:0008006" key="3">
    <source>
        <dbReference type="Google" id="ProtNLM"/>
    </source>
</evidence>
<dbReference type="SUPFAM" id="SSF55729">
    <property type="entry name" value="Acyl-CoA N-acyltransferases (Nat)"/>
    <property type="match status" value="1"/>
</dbReference>
<name>A0AAV3UIX5_9EURY</name>
<evidence type="ECO:0000313" key="2">
    <source>
        <dbReference type="Proteomes" id="UP001501729"/>
    </source>
</evidence>
<dbReference type="Proteomes" id="UP001501729">
    <property type="component" value="Unassembled WGS sequence"/>
</dbReference>
<comment type="caution">
    <text evidence="1">The sequence shown here is derived from an EMBL/GenBank/DDBJ whole genome shotgun (WGS) entry which is preliminary data.</text>
</comment>
<dbReference type="GeneID" id="68613540"/>
<dbReference type="InterPro" id="IPR016181">
    <property type="entry name" value="Acyl_CoA_acyltransferase"/>
</dbReference>
<dbReference type="AlphaFoldDB" id="A0AAV3UIX5"/>
<dbReference type="Gene3D" id="3.40.630.30">
    <property type="match status" value="1"/>
</dbReference>
<protein>
    <recommendedName>
        <fullName evidence="3">N-acetyltransferase domain-containing protein</fullName>
    </recommendedName>
</protein>
<accession>A0AAV3UIX5</accession>
<dbReference type="RefSeq" id="WP_227773354.1">
    <property type="nucleotide sequence ID" value="NZ_BAABKX010000012.1"/>
</dbReference>
<sequence>MRIREAASSDSEAIRNVHFDSITELGLDGYTPEQVHAWAQGCKSADYSTAIESNKSYSVVAEEDFDAVGFGSVSFDAPEEYEARVDAESCCVLSFST</sequence>
<proteinExistence type="predicted"/>